<sequence length="102" mass="11144">MKRSRIAGQLAPKRRRRVVMYERASGRFQCAELGRIASHLQVLVITTSLVRLPSVYAESLNSEAAGDGDGRTFMSQVSRMLLKAEINLDPGAAGTKLVNLAD</sequence>
<gene>
    <name evidence="1" type="ORF">POSPLADRAFT_1063358</name>
</gene>
<accession>A0A1X6MI29</accession>
<dbReference type="EMBL" id="KZ110820">
    <property type="protein sequence ID" value="OSX55886.1"/>
    <property type="molecule type" value="Genomic_DNA"/>
</dbReference>
<evidence type="ECO:0000313" key="1">
    <source>
        <dbReference type="EMBL" id="OSX55886.1"/>
    </source>
</evidence>
<dbReference type="GeneID" id="36326592"/>
<organism evidence="1 2">
    <name type="scientific">Postia placenta MAD-698-R-SB12</name>
    <dbReference type="NCBI Taxonomy" id="670580"/>
    <lineage>
        <taxon>Eukaryota</taxon>
        <taxon>Fungi</taxon>
        <taxon>Dikarya</taxon>
        <taxon>Basidiomycota</taxon>
        <taxon>Agaricomycotina</taxon>
        <taxon>Agaricomycetes</taxon>
        <taxon>Polyporales</taxon>
        <taxon>Adustoporiaceae</taxon>
        <taxon>Rhodonia</taxon>
    </lineage>
</organism>
<dbReference type="OrthoDB" id="276323at2759"/>
<reference evidence="1 2" key="1">
    <citation type="submission" date="2017-04" db="EMBL/GenBank/DDBJ databases">
        <title>Genome Sequence of the Model Brown-Rot Fungus Postia placenta SB12.</title>
        <authorList>
            <consortium name="DOE Joint Genome Institute"/>
            <person name="Gaskell J."/>
            <person name="Kersten P."/>
            <person name="Larrondo L.F."/>
            <person name="Canessa P."/>
            <person name="Martinez D."/>
            <person name="Hibbett D."/>
            <person name="Schmoll M."/>
            <person name="Kubicek C.P."/>
            <person name="Martinez A.T."/>
            <person name="Yadav J."/>
            <person name="Master E."/>
            <person name="Magnuson J.K."/>
            <person name="James T."/>
            <person name="Yaver D."/>
            <person name="Berka R."/>
            <person name="Labutti K."/>
            <person name="Lipzen A."/>
            <person name="Aerts A."/>
            <person name="Barry K."/>
            <person name="Henrissat B."/>
            <person name="Blanchette R."/>
            <person name="Grigoriev I."/>
            <person name="Cullen D."/>
        </authorList>
    </citation>
    <scope>NUCLEOTIDE SEQUENCE [LARGE SCALE GENOMIC DNA]</scope>
    <source>
        <strain evidence="1 2">MAD-698-R-SB12</strain>
    </source>
</reference>
<keyword evidence="2" id="KW-1185">Reference proteome</keyword>
<dbReference type="RefSeq" id="XP_024332680.1">
    <property type="nucleotide sequence ID" value="XM_024481642.1"/>
</dbReference>
<name>A0A1X6MI29_9APHY</name>
<proteinExistence type="predicted"/>
<evidence type="ECO:0000313" key="2">
    <source>
        <dbReference type="Proteomes" id="UP000194127"/>
    </source>
</evidence>
<dbReference type="AlphaFoldDB" id="A0A1X6MI29"/>
<protein>
    <submittedName>
        <fullName evidence="1">Uncharacterized protein</fullName>
    </submittedName>
</protein>
<dbReference type="Proteomes" id="UP000194127">
    <property type="component" value="Unassembled WGS sequence"/>
</dbReference>